<keyword evidence="3 6" id="KW-0862">Zinc</keyword>
<dbReference type="SMART" id="SM00994">
    <property type="entry name" value="zf-C4_ClpX"/>
    <property type="match status" value="1"/>
</dbReference>
<dbReference type="PANTHER" id="PTHR48102:SF7">
    <property type="entry name" value="ATP-DEPENDENT CLP PROTEASE ATP-BINDING SUBUNIT CLPX-LIKE, MITOCHONDRIAL"/>
    <property type="match status" value="1"/>
</dbReference>
<dbReference type="InterPro" id="IPR038366">
    <property type="entry name" value="Znf_CppX_C4_sf"/>
</dbReference>
<dbReference type="RefSeq" id="WP_009058702.1">
    <property type="nucleotide sequence ID" value="NZ_LXJS01000017.1"/>
</dbReference>
<dbReference type="InterPro" id="IPR050052">
    <property type="entry name" value="ATP-dep_Clp_protease_ClpX"/>
</dbReference>
<dbReference type="Pfam" id="PF06689">
    <property type="entry name" value="zf-C4_ClpX"/>
    <property type="match status" value="1"/>
</dbReference>
<keyword evidence="4 6" id="KW-0067">ATP-binding</keyword>
<keyword evidence="1 6" id="KW-0479">Metal-binding</keyword>
<evidence type="ECO:0000256" key="1">
    <source>
        <dbReference type="ARBA" id="ARBA00022723"/>
    </source>
</evidence>
<evidence type="ECO:0000313" key="10">
    <source>
        <dbReference type="Proteomes" id="UP001161497"/>
    </source>
</evidence>
<dbReference type="Gene3D" id="6.20.220.10">
    <property type="entry name" value="ClpX chaperone, C4-type zinc finger domain"/>
    <property type="match status" value="1"/>
</dbReference>
<organism evidence="9 10">
    <name type="scientific">Candidatus Methylacidiphilum fumarolicum</name>
    <dbReference type="NCBI Taxonomy" id="591154"/>
    <lineage>
        <taxon>Bacteria</taxon>
        <taxon>Pseudomonadati</taxon>
        <taxon>Verrucomicrobiota</taxon>
        <taxon>Methylacidiphilae</taxon>
        <taxon>Methylacidiphilales</taxon>
        <taxon>Methylacidiphilaceae</taxon>
        <taxon>Methylacidiphilum (ex Ratnadevi et al. 2023)</taxon>
    </lineage>
</organism>
<feature type="binding site" evidence="6 7">
    <location>
        <position position="5"/>
    </location>
    <ligand>
        <name>Zn(2+)</name>
        <dbReference type="ChEBI" id="CHEBI:29105"/>
    </ligand>
</feature>
<dbReference type="GO" id="GO:0005524">
    <property type="term" value="F:ATP binding"/>
    <property type="evidence" value="ECO:0007669"/>
    <property type="project" value="UniProtKB-KW"/>
</dbReference>
<evidence type="ECO:0000256" key="3">
    <source>
        <dbReference type="ARBA" id="ARBA00022833"/>
    </source>
</evidence>
<dbReference type="SMART" id="SM01086">
    <property type="entry name" value="ClpB_D2-small"/>
    <property type="match status" value="1"/>
</dbReference>
<evidence type="ECO:0000256" key="7">
    <source>
        <dbReference type="PROSITE-ProRule" id="PRU01250"/>
    </source>
</evidence>
<dbReference type="PROSITE" id="PS51902">
    <property type="entry name" value="CLPX_ZB"/>
    <property type="match status" value="1"/>
</dbReference>
<protein>
    <recommendedName>
        <fullName evidence="6">ATP-dependent Clp protease ATP-binding subunit ClpX</fullName>
    </recommendedName>
</protein>
<comment type="subunit">
    <text evidence="6">Component of the ClpX-ClpP complex. Forms a hexameric ring that, in the presence of ATP, binds to fourteen ClpP subunits assembled into a disk-like structure with a central cavity, resembling the structure of eukaryotic proteasomes.</text>
</comment>
<dbReference type="InterPro" id="IPR046425">
    <property type="entry name" value="ClpX_bact"/>
</dbReference>
<keyword evidence="9" id="KW-0645">Protease</keyword>
<name>A0ABM9ID37_9BACT</name>
<dbReference type="InterPro" id="IPR027417">
    <property type="entry name" value="P-loop_NTPase"/>
</dbReference>
<dbReference type="SUPFAM" id="SSF52540">
    <property type="entry name" value="P-loop containing nucleoside triphosphate hydrolases"/>
    <property type="match status" value="1"/>
</dbReference>
<dbReference type="HAMAP" id="MF_00175">
    <property type="entry name" value="ClpX"/>
    <property type="match status" value="1"/>
</dbReference>
<dbReference type="InterPro" id="IPR003959">
    <property type="entry name" value="ATPase_AAA_core"/>
</dbReference>
<dbReference type="Gene3D" id="1.10.8.60">
    <property type="match status" value="1"/>
</dbReference>
<feature type="binding site" evidence="6">
    <location>
        <begin position="116"/>
        <end position="123"/>
    </location>
    <ligand>
        <name>ATP</name>
        <dbReference type="ChEBI" id="CHEBI:30616"/>
    </ligand>
</feature>
<feature type="binding site" evidence="6 7">
    <location>
        <position position="2"/>
    </location>
    <ligand>
        <name>Zn(2+)</name>
        <dbReference type="ChEBI" id="CHEBI:29105"/>
    </ligand>
</feature>
<keyword evidence="2 6" id="KW-0547">Nucleotide-binding</keyword>
<dbReference type="InterPro" id="IPR004487">
    <property type="entry name" value="Clp_protease_ATP-bd_su_ClpX"/>
</dbReference>
<accession>A0ABM9ID37</accession>
<keyword evidence="10" id="KW-1185">Reference proteome</keyword>
<evidence type="ECO:0000259" key="8">
    <source>
        <dbReference type="PROSITE" id="PS51902"/>
    </source>
</evidence>
<dbReference type="Pfam" id="PF10431">
    <property type="entry name" value="ClpB_D2-small"/>
    <property type="match status" value="1"/>
</dbReference>
<dbReference type="InterPro" id="IPR010603">
    <property type="entry name" value="Znf_CppX_C4"/>
</dbReference>
<dbReference type="EMBL" id="OX458932">
    <property type="protein sequence ID" value="CAI9085595.1"/>
    <property type="molecule type" value="Genomic_DNA"/>
</dbReference>
<feature type="domain" description="ClpX-type ZB" evidence="8">
    <location>
        <begin position="1"/>
        <end position="43"/>
    </location>
</feature>
<dbReference type="InterPro" id="IPR019489">
    <property type="entry name" value="Clp_ATPase_C"/>
</dbReference>
<keyword evidence="5 6" id="KW-0143">Chaperone</keyword>
<dbReference type="GO" id="GO:0006508">
    <property type="term" value="P:proteolysis"/>
    <property type="evidence" value="ECO:0007669"/>
    <property type="project" value="UniProtKB-KW"/>
</dbReference>
<dbReference type="SMART" id="SM00382">
    <property type="entry name" value="AAA"/>
    <property type="match status" value="1"/>
</dbReference>
<dbReference type="CDD" id="cd19497">
    <property type="entry name" value="RecA-like_ClpX"/>
    <property type="match status" value="1"/>
</dbReference>
<dbReference type="NCBIfam" id="TIGR00382">
    <property type="entry name" value="clpX"/>
    <property type="match status" value="1"/>
</dbReference>
<feature type="binding site" evidence="6 7">
    <location>
        <position position="27"/>
    </location>
    <ligand>
        <name>Zn(2+)</name>
        <dbReference type="ChEBI" id="CHEBI:29105"/>
    </ligand>
</feature>
<dbReference type="PANTHER" id="PTHR48102">
    <property type="entry name" value="ATP-DEPENDENT CLP PROTEASE ATP-BINDING SUBUNIT CLPX-LIKE, MITOCHONDRIAL-RELATED"/>
    <property type="match status" value="1"/>
</dbReference>
<keyword evidence="9" id="KW-0378">Hydrolase</keyword>
<dbReference type="SUPFAM" id="SSF57716">
    <property type="entry name" value="Glucocorticoid receptor-like (DNA-binding domain)"/>
    <property type="match status" value="1"/>
</dbReference>
<evidence type="ECO:0000256" key="2">
    <source>
        <dbReference type="ARBA" id="ARBA00022741"/>
    </source>
</evidence>
<comment type="similarity">
    <text evidence="6 7">Belongs to the ClpX chaperone family.</text>
</comment>
<dbReference type="NCBIfam" id="NF003745">
    <property type="entry name" value="PRK05342.1"/>
    <property type="match status" value="1"/>
</dbReference>
<evidence type="ECO:0000256" key="5">
    <source>
        <dbReference type="ARBA" id="ARBA00023186"/>
    </source>
</evidence>
<reference evidence="9" key="1">
    <citation type="submission" date="2023-03" db="EMBL/GenBank/DDBJ databases">
        <authorList>
            <person name="Cremers G."/>
            <person name="Picone N."/>
        </authorList>
    </citation>
    <scope>NUCLEOTIDE SEQUENCE</scope>
    <source>
        <strain evidence="9">Sample_alias</strain>
    </source>
</reference>
<gene>
    <name evidence="6 9" type="primary">clpX</name>
    <name evidence="9" type="ORF">MFUM_1239</name>
</gene>
<dbReference type="Proteomes" id="UP001161497">
    <property type="component" value="Chromosome"/>
</dbReference>
<evidence type="ECO:0000256" key="6">
    <source>
        <dbReference type="HAMAP-Rule" id="MF_00175"/>
    </source>
</evidence>
<proteinExistence type="inferred from homology"/>
<feature type="binding site" evidence="6 7">
    <location>
        <position position="24"/>
    </location>
    <ligand>
        <name>Zn(2+)</name>
        <dbReference type="ChEBI" id="CHEBI:29105"/>
    </ligand>
</feature>
<dbReference type="Pfam" id="PF07724">
    <property type="entry name" value="AAA_2"/>
    <property type="match status" value="1"/>
</dbReference>
<sequence length="412" mass="46090">MCSFCGRTQAEVRKLISGPGVYICDACVEVCHSILERELREEPAKNQVKPKIPKPTEIFARLEDYVIGQTNAKKILSVAVHNHYKRIFSGELTDLSSLNQIKDVEIEKTNILLVGPTGSGKTLLAKTFARLLDVPFCIADATSLTEAGYVGEDVESILLRLLQNANFDVKKAEMGIVYIDEIDKISRKSDSPSITRDVSGEGVQQALLKMLEGTICNVPPQGGRKHPHQEFIRINTENILFICGGAFIGLDKIVARRRGKQVLGFQHALQTEDSQSNGQLEVEPEDLISYGMIPEFVGRFPVIATLSELTEDELVRILTEPKNAIIKQYIKLFALDHIKLTFAKEAIRFFAQEAKKKKTGARALKNMIEKIMLDIMFELPSRTDIEEVIISRLVAEGKKTPILKRRQEKEAA</sequence>
<dbReference type="InterPro" id="IPR059188">
    <property type="entry name" value="Znf_CLPX-like"/>
</dbReference>
<dbReference type="GO" id="GO:0004252">
    <property type="term" value="F:serine-type endopeptidase activity"/>
    <property type="evidence" value="ECO:0007669"/>
    <property type="project" value="UniProtKB-EC"/>
</dbReference>
<dbReference type="InterPro" id="IPR003593">
    <property type="entry name" value="AAA+_ATPase"/>
</dbReference>
<comment type="function">
    <text evidence="6">ATP-dependent specificity component of the Clp protease. It directs the protease to specific substrates. Can perform chaperone functions in the absence of ClpP.</text>
</comment>
<evidence type="ECO:0000313" key="9">
    <source>
        <dbReference type="EMBL" id="CAI9085595.1"/>
    </source>
</evidence>
<evidence type="ECO:0000256" key="4">
    <source>
        <dbReference type="ARBA" id="ARBA00022840"/>
    </source>
</evidence>
<dbReference type="Gene3D" id="3.40.50.300">
    <property type="entry name" value="P-loop containing nucleotide triphosphate hydrolases"/>
    <property type="match status" value="1"/>
</dbReference>